<dbReference type="PANTHER" id="PTHR43825">
    <property type="entry name" value="PYRUVATE DEHYDROGENASE E1 COMPONENT"/>
    <property type="match status" value="1"/>
</dbReference>
<dbReference type="Pfam" id="PF02779">
    <property type="entry name" value="Transket_pyr"/>
    <property type="match status" value="1"/>
</dbReference>
<dbReference type="SUPFAM" id="SSF52922">
    <property type="entry name" value="TK C-terminal domain-like"/>
    <property type="match status" value="1"/>
</dbReference>
<dbReference type="EMBL" id="JABZGU010000011">
    <property type="protein sequence ID" value="MBF4802413.1"/>
    <property type="molecule type" value="Genomic_DNA"/>
</dbReference>
<evidence type="ECO:0000313" key="3">
    <source>
        <dbReference type="Proteomes" id="UP000787322"/>
    </source>
</evidence>
<sequence>MLGTSLQPAQISAEESQLLAGMNTKEVFGWVMGKLAEDDELLTVAVADYGRRLNLDRFRELRPDGYIQCGIAEQNLIEVASACANEGFHVFAPCYATFVTSRTLDQIRVNLGMMKSPVVLVGVAAGCESAATGPSHMAVEDIAVTRTIPGLSVFNPVDNAQLAATLMELARHPRPAYVRMTSCDGVNLHPNGYVFDASGVEKLFESSHAVDTASVDGAATVEVTATEATTEVATTGTASTPLPKRVTVLATGAITSRVVEAAQRAADQIATERAVAAQTNIEVYGVSSVKPLGASLTEICQNSDVIITVEEHSVLGGFGSAVVEQLSASGACPQVIRLGMPDRYLEADVHHNILARAGLSVEGLQEVFLANC</sequence>
<dbReference type="Pfam" id="PF02780">
    <property type="entry name" value="Transketolase_C"/>
    <property type="match status" value="1"/>
</dbReference>
<dbReference type="InterPro" id="IPR009014">
    <property type="entry name" value="Transketo_C/PFOR_II"/>
</dbReference>
<dbReference type="InterPro" id="IPR005475">
    <property type="entry name" value="Transketolase-like_Pyr-bd"/>
</dbReference>
<dbReference type="InterPro" id="IPR029061">
    <property type="entry name" value="THDP-binding"/>
</dbReference>
<reference evidence="2" key="1">
    <citation type="submission" date="2020-04" db="EMBL/GenBank/DDBJ databases">
        <title>Deep metagenomics examines the oral microbiome during advanced dental caries in children, revealing novel taxa and co-occurrences with host molecules.</title>
        <authorList>
            <person name="Baker J.L."/>
            <person name="Morton J.T."/>
            <person name="Dinis M."/>
            <person name="Alvarez R."/>
            <person name="Tran N.C."/>
            <person name="Knight R."/>
            <person name="Edlund A."/>
        </authorList>
    </citation>
    <scope>NUCLEOTIDE SEQUENCE</scope>
    <source>
        <strain evidence="2">JCVI_3_bin.11</strain>
    </source>
</reference>
<evidence type="ECO:0000259" key="1">
    <source>
        <dbReference type="SMART" id="SM00861"/>
    </source>
</evidence>
<gene>
    <name evidence="2" type="ORF">HXK24_01085</name>
</gene>
<dbReference type="InterPro" id="IPR033248">
    <property type="entry name" value="Transketolase_C"/>
</dbReference>
<dbReference type="InterPro" id="IPR051157">
    <property type="entry name" value="PDH/Transketolase"/>
</dbReference>
<dbReference type="Gene3D" id="3.40.50.920">
    <property type="match status" value="1"/>
</dbReference>
<dbReference type="Proteomes" id="UP000787322">
    <property type="component" value="Unassembled WGS sequence"/>
</dbReference>
<dbReference type="SMART" id="SM00861">
    <property type="entry name" value="Transket_pyr"/>
    <property type="match status" value="1"/>
</dbReference>
<dbReference type="AlphaFoldDB" id="A0A9D6AEW7"/>
<feature type="domain" description="Transketolase-like pyrimidine-binding" evidence="1">
    <location>
        <begin position="22"/>
        <end position="188"/>
    </location>
</feature>
<dbReference type="SUPFAM" id="SSF52518">
    <property type="entry name" value="Thiamin diphosphate-binding fold (THDP-binding)"/>
    <property type="match status" value="1"/>
</dbReference>
<comment type="caution">
    <text evidence="2">The sequence shown here is derived from an EMBL/GenBank/DDBJ whole genome shotgun (WGS) entry which is preliminary data.</text>
</comment>
<protein>
    <recommendedName>
        <fullName evidence="1">Transketolase-like pyrimidine-binding domain-containing protein</fullName>
    </recommendedName>
</protein>
<dbReference type="CDD" id="cd07033">
    <property type="entry name" value="TPP_PYR_DXS_TK_like"/>
    <property type="match status" value="1"/>
</dbReference>
<accession>A0A9D6AEW7</accession>
<dbReference type="Gene3D" id="3.40.50.970">
    <property type="match status" value="1"/>
</dbReference>
<dbReference type="PANTHER" id="PTHR43825:SF1">
    <property type="entry name" value="TRANSKETOLASE-LIKE PYRIMIDINE-BINDING DOMAIN-CONTAINING PROTEIN"/>
    <property type="match status" value="1"/>
</dbReference>
<dbReference type="GO" id="GO:0000287">
    <property type="term" value="F:magnesium ion binding"/>
    <property type="evidence" value="ECO:0007669"/>
    <property type="project" value="UniProtKB-ARBA"/>
</dbReference>
<evidence type="ECO:0000313" key="2">
    <source>
        <dbReference type="EMBL" id="MBF4802413.1"/>
    </source>
</evidence>
<organism evidence="2 3">
    <name type="scientific">Lancefieldella parvula</name>
    <dbReference type="NCBI Taxonomy" id="1382"/>
    <lineage>
        <taxon>Bacteria</taxon>
        <taxon>Bacillati</taxon>
        <taxon>Actinomycetota</taxon>
        <taxon>Coriobacteriia</taxon>
        <taxon>Coriobacteriales</taxon>
        <taxon>Atopobiaceae</taxon>
        <taxon>Lancefieldella</taxon>
    </lineage>
</organism>
<name>A0A9D6AEW7_9ACTN</name>
<proteinExistence type="predicted"/>